<sequence length="101" mass="10954">MSPQLKVAPPSQIWMEGGTPSALCPPVTASDCRVAVIVPRWHESPQEIPPTKRPSGWNVGTLWYLDLSAWGSTGRVSEPCDAARNAGGRNWVVVVGEFEVQ</sequence>
<proteinExistence type="predicted"/>
<dbReference type="AlphaFoldDB" id="A0AAN7XEP5"/>
<evidence type="ECO:0000313" key="1">
    <source>
        <dbReference type="EMBL" id="KAK5859224.1"/>
    </source>
</evidence>
<accession>A0AAN7XEP5</accession>
<dbReference type="EMBL" id="JAUZQC010000015">
    <property type="protein sequence ID" value="KAK5859224.1"/>
    <property type="molecule type" value="Genomic_DNA"/>
</dbReference>
<dbReference type="Proteomes" id="UP001346869">
    <property type="component" value="Unassembled WGS sequence"/>
</dbReference>
<organism evidence="1 2">
    <name type="scientific">Eleginops maclovinus</name>
    <name type="common">Patagonian blennie</name>
    <name type="synonym">Eleginus maclovinus</name>
    <dbReference type="NCBI Taxonomy" id="56733"/>
    <lineage>
        <taxon>Eukaryota</taxon>
        <taxon>Metazoa</taxon>
        <taxon>Chordata</taxon>
        <taxon>Craniata</taxon>
        <taxon>Vertebrata</taxon>
        <taxon>Euteleostomi</taxon>
        <taxon>Actinopterygii</taxon>
        <taxon>Neopterygii</taxon>
        <taxon>Teleostei</taxon>
        <taxon>Neoteleostei</taxon>
        <taxon>Acanthomorphata</taxon>
        <taxon>Eupercaria</taxon>
        <taxon>Perciformes</taxon>
        <taxon>Notothenioidei</taxon>
        <taxon>Eleginopidae</taxon>
        <taxon>Eleginops</taxon>
    </lineage>
</organism>
<gene>
    <name evidence="1" type="ORF">PBY51_003306</name>
</gene>
<keyword evidence="2" id="KW-1185">Reference proteome</keyword>
<name>A0AAN7XEP5_ELEMC</name>
<evidence type="ECO:0000313" key="2">
    <source>
        <dbReference type="Proteomes" id="UP001346869"/>
    </source>
</evidence>
<reference evidence="1 2" key="1">
    <citation type="journal article" date="2023" name="Genes (Basel)">
        <title>Chromosome-Level Genome Assembly and Circadian Gene Repertoire of the Patagonia Blennie Eleginops maclovinus-The Closest Ancestral Proxy of Antarctic Cryonotothenioids.</title>
        <authorList>
            <person name="Cheng C.C."/>
            <person name="Rivera-Colon A.G."/>
            <person name="Minhas B.F."/>
            <person name="Wilson L."/>
            <person name="Rayamajhi N."/>
            <person name="Vargas-Chacoff L."/>
            <person name="Catchen J.M."/>
        </authorList>
    </citation>
    <scope>NUCLEOTIDE SEQUENCE [LARGE SCALE GENOMIC DNA]</scope>
    <source>
        <strain evidence="1">JMC-PN-2008</strain>
    </source>
</reference>
<comment type="caution">
    <text evidence="1">The sequence shown here is derived from an EMBL/GenBank/DDBJ whole genome shotgun (WGS) entry which is preliminary data.</text>
</comment>
<protein>
    <submittedName>
        <fullName evidence="1">Uncharacterized protein</fullName>
    </submittedName>
</protein>
<reference evidence="1 2" key="2">
    <citation type="journal article" date="2023" name="Mol. Biol. Evol.">
        <title>Genomics of Secondarily Temperate Adaptation in the Only Non-Antarctic Icefish.</title>
        <authorList>
            <person name="Rivera-Colon A.G."/>
            <person name="Rayamajhi N."/>
            <person name="Minhas B.F."/>
            <person name="Madrigal G."/>
            <person name="Bilyk K.T."/>
            <person name="Yoon V."/>
            <person name="Hune M."/>
            <person name="Gregory S."/>
            <person name="Cheng C.H.C."/>
            <person name="Catchen J.M."/>
        </authorList>
    </citation>
    <scope>NUCLEOTIDE SEQUENCE [LARGE SCALE GENOMIC DNA]</scope>
    <source>
        <strain evidence="1">JMC-PN-2008</strain>
    </source>
</reference>